<name>A0A0G1L2V7_9BACT</name>
<accession>A0A0G1L2V7</accession>
<sequence>MFIVLSFQICIFIIMKKVMYPIFAIAIITQSDSVLGSIKHVPPDSSALIGRMWTKETPPPIPGAISGNFASAPMAAVFDTVVVYPSQNTVPPNGEVWFKGSGFKPGEGIIIYKDKKKAGRIRADAYGSFQTQNMPVGEEAGLDIFVFRGEKSKLEHRVTVEISSFLE</sequence>
<dbReference type="AlphaFoldDB" id="A0A0G1L2V7"/>
<organism evidence="1 2">
    <name type="scientific">Candidatus Yanofskybacteria bacterium GW2011_GWB1_45_11</name>
    <dbReference type="NCBI Taxonomy" id="1619026"/>
    <lineage>
        <taxon>Bacteria</taxon>
        <taxon>Candidatus Yanofskyibacteriota</taxon>
    </lineage>
</organism>
<comment type="caution">
    <text evidence="1">The sequence shown here is derived from an EMBL/GenBank/DDBJ whole genome shotgun (WGS) entry which is preliminary data.</text>
</comment>
<protein>
    <submittedName>
        <fullName evidence="1">Uncharacterized protein</fullName>
    </submittedName>
</protein>
<proteinExistence type="predicted"/>
<dbReference type="EMBL" id="LCKD01000006">
    <property type="protein sequence ID" value="KKT90113.1"/>
    <property type="molecule type" value="Genomic_DNA"/>
</dbReference>
<reference evidence="1 2" key="1">
    <citation type="journal article" date="2015" name="Nature">
        <title>rRNA introns, odd ribosomes, and small enigmatic genomes across a large radiation of phyla.</title>
        <authorList>
            <person name="Brown C.T."/>
            <person name="Hug L.A."/>
            <person name="Thomas B.C."/>
            <person name="Sharon I."/>
            <person name="Castelle C.J."/>
            <person name="Singh A."/>
            <person name="Wilkins M.J."/>
            <person name="Williams K.H."/>
            <person name="Banfield J.F."/>
        </authorList>
    </citation>
    <scope>NUCLEOTIDE SEQUENCE [LARGE SCALE GENOMIC DNA]</scope>
</reference>
<gene>
    <name evidence="1" type="ORF">UW90_C0006G0013</name>
</gene>
<evidence type="ECO:0000313" key="2">
    <source>
        <dbReference type="Proteomes" id="UP000034368"/>
    </source>
</evidence>
<dbReference type="Proteomes" id="UP000034368">
    <property type="component" value="Unassembled WGS sequence"/>
</dbReference>
<evidence type="ECO:0000313" key="1">
    <source>
        <dbReference type="EMBL" id="KKT90113.1"/>
    </source>
</evidence>